<sequence>MTDPIIWAGEALLCGSPAASYGFQRGIGGKLERGYNESSTHDAYAK</sequence>
<evidence type="ECO:0000313" key="2">
    <source>
        <dbReference type="Proteomes" id="UP001179614"/>
    </source>
</evidence>
<proteinExistence type="predicted"/>
<dbReference type="Proteomes" id="UP001179614">
    <property type="component" value="Chromosome"/>
</dbReference>
<name>A0ABY7MBP0_9BRAD</name>
<accession>A0ABY7MBP0</accession>
<keyword evidence="2" id="KW-1185">Reference proteome</keyword>
<protein>
    <submittedName>
        <fullName evidence="1">Uncharacterized protein</fullName>
    </submittedName>
</protein>
<gene>
    <name evidence="1" type="ORF">I3J27_22145</name>
</gene>
<dbReference type="RefSeq" id="WP_270160550.1">
    <property type="nucleotide sequence ID" value="NZ_CP089391.1"/>
</dbReference>
<reference evidence="1" key="1">
    <citation type="submission" date="2021-12" db="EMBL/GenBank/DDBJ databases">
        <title>Bradyrhizobium xenonodulans sp. nov.</title>
        <authorList>
            <person name="Claassens R."/>
            <person name="Venter S.N."/>
            <person name="Beukes C.W."/>
            <person name="Stepkowski T."/>
            <person name="Steenkamp E.T."/>
        </authorList>
    </citation>
    <scope>NUCLEOTIDE SEQUENCE</scope>
    <source>
        <strain evidence="1">14AB</strain>
    </source>
</reference>
<evidence type="ECO:0000313" key="1">
    <source>
        <dbReference type="EMBL" id="WBL75735.1"/>
    </source>
</evidence>
<dbReference type="EMBL" id="CP089391">
    <property type="protein sequence ID" value="WBL75735.1"/>
    <property type="molecule type" value="Genomic_DNA"/>
</dbReference>
<organism evidence="1 2">
    <name type="scientific">Bradyrhizobium xenonodulans</name>
    <dbReference type="NCBI Taxonomy" id="2736875"/>
    <lineage>
        <taxon>Bacteria</taxon>
        <taxon>Pseudomonadati</taxon>
        <taxon>Pseudomonadota</taxon>
        <taxon>Alphaproteobacteria</taxon>
        <taxon>Hyphomicrobiales</taxon>
        <taxon>Nitrobacteraceae</taxon>
        <taxon>Bradyrhizobium</taxon>
    </lineage>
</organism>